<comment type="caution">
    <text evidence="1">The sequence shown here is derived from an EMBL/GenBank/DDBJ whole genome shotgun (WGS) entry which is preliminary data.</text>
</comment>
<dbReference type="RefSeq" id="WP_114453886.1">
    <property type="nucleotide sequence ID" value="NZ_QPJC01000009.1"/>
</dbReference>
<dbReference type="AlphaFoldDB" id="A0A368VK07"/>
<dbReference type="EMBL" id="QPJC01000009">
    <property type="protein sequence ID" value="RCW41092.1"/>
    <property type="molecule type" value="Genomic_DNA"/>
</dbReference>
<sequence length="101" mass="11169">MSDLVYVSTAKLANLQSSREQMLARGAASGWMSRLTGRVRAAVTVPFVNGELAVESQPPAKRSVLRVRSAIKWLEQRQPPPVEPEDATSADQWIRFHKPVG</sequence>
<evidence type="ECO:0000313" key="2">
    <source>
        <dbReference type="Proteomes" id="UP000253495"/>
    </source>
</evidence>
<accession>A0A368VK07</accession>
<name>A0A368VK07_9ACTN</name>
<organism evidence="1 2">
    <name type="scientific">Halopolyspora algeriensis</name>
    <dbReference type="NCBI Taxonomy" id="1500506"/>
    <lineage>
        <taxon>Bacteria</taxon>
        <taxon>Bacillati</taxon>
        <taxon>Actinomycetota</taxon>
        <taxon>Actinomycetes</taxon>
        <taxon>Actinomycetes incertae sedis</taxon>
        <taxon>Halopolyspora</taxon>
    </lineage>
</organism>
<evidence type="ECO:0000313" key="1">
    <source>
        <dbReference type="EMBL" id="RCW41092.1"/>
    </source>
</evidence>
<proteinExistence type="predicted"/>
<gene>
    <name evidence="1" type="ORF">DFQ14_109169</name>
</gene>
<protein>
    <submittedName>
        <fullName evidence="1">Uncharacterized protein</fullName>
    </submittedName>
</protein>
<keyword evidence="2" id="KW-1185">Reference proteome</keyword>
<dbReference type="Proteomes" id="UP000253495">
    <property type="component" value="Unassembled WGS sequence"/>
</dbReference>
<reference evidence="1 2" key="1">
    <citation type="submission" date="2018-07" db="EMBL/GenBank/DDBJ databases">
        <title>Genomic Encyclopedia of Type Strains, Phase III (KMG-III): the genomes of soil and plant-associated and newly described type strains.</title>
        <authorList>
            <person name="Whitman W."/>
        </authorList>
    </citation>
    <scope>NUCLEOTIDE SEQUENCE [LARGE SCALE GENOMIC DNA]</scope>
    <source>
        <strain evidence="1 2">CECT 8575</strain>
    </source>
</reference>